<proteinExistence type="predicted"/>
<dbReference type="InterPro" id="IPR016181">
    <property type="entry name" value="Acyl_CoA_acyltransferase"/>
</dbReference>
<keyword evidence="2" id="KW-0808">Transferase</keyword>
<dbReference type="AlphaFoldDB" id="A0A6H1ZLM1"/>
<dbReference type="GO" id="GO:0016747">
    <property type="term" value="F:acyltransferase activity, transferring groups other than amino-acyl groups"/>
    <property type="evidence" value="ECO:0007669"/>
    <property type="project" value="InterPro"/>
</dbReference>
<evidence type="ECO:0000313" key="2">
    <source>
        <dbReference type="EMBL" id="QJA48165.1"/>
    </source>
</evidence>
<dbReference type="EMBL" id="MT144074">
    <property type="protein sequence ID" value="QJA48165.1"/>
    <property type="molecule type" value="Genomic_DNA"/>
</dbReference>
<protein>
    <submittedName>
        <fullName evidence="2">Putative acetyltransferase</fullName>
    </submittedName>
</protein>
<dbReference type="PROSITE" id="PS51186">
    <property type="entry name" value="GNAT"/>
    <property type="match status" value="1"/>
</dbReference>
<name>A0A6H1ZLM1_9ZZZZ</name>
<gene>
    <name evidence="2" type="ORF">TM448A00845_0003</name>
</gene>
<feature type="domain" description="N-acetyltransferase" evidence="1">
    <location>
        <begin position="1"/>
        <end position="149"/>
    </location>
</feature>
<dbReference type="SUPFAM" id="SSF55729">
    <property type="entry name" value="Acyl-CoA N-acyltransferases (Nat)"/>
    <property type="match status" value="1"/>
</dbReference>
<evidence type="ECO:0000259" key="1">
    <source>
        <dbReference type="PROSITE" id="PS51186"/>
    </source>
</evidence>
<sequence>MEIRKAEIDDIPFLAKLGRKFHEDAGFSPIQSYDEMGFQESLMNIVDNPLAILITMWEEEAFVGALSGGLFPNFFAPSETIAQSGFLCVMPEFRKSQAAKDLTGIFEKWAENMGASIVTYFGNTQSLINKFRKRGFKKTDTVMSLRIKE</sequence>
<dbReference type="Gene3D" id="3.40.630.30">
    <property type="match status" value="1"/>
</dbReference>
<dbReference type="InterPro" id="IPR000182">
    <property type="entry name" value="GNAT_dom"/>
</dbReference>
<accession>A0A6H1ZLM1</accession>
<dbReference type="Pfam" id="PF00583">
    <property type="entry name" value="Acetyltransf_1"/>
    <property type="match status" value="1"/>
</dbReference>
<organism evidence="2">
    <name type="scientific">viral metagenome</name>
    <dbReference type="NCBI Taxonomy" id="1070528"/>
    <lineage>
        <taxon>unclassified sequences</taxon>
        <taxon>metagenomes</taxon>
        <taxon>organismal metagenomes</taxon>
    </lineage>
</organism>
<reference evidence="2" key="1">
    <citation type="submission" date="2020-03" db="EMBL/GenBank/DDBJ databases">
        <title>The deep terrestrial virosphere.</title>
        <authorList>
            <person name="Holmfeldt K."/>
            <person name="Nilsson E."/>
            <person name="Simone D."/>
            <person name="Lopez-Fernandez M."/>
            <person name="Wu X."/>
            <person name="de Brujin I."/>
            <person name="Lundin D."/>
            <person name="Andersson A."/>
            <person name="Bertilsson S."/>
            <person name="Dopson M."/>
        </authorList>
    </citation>
    <scope>NUCLEOTIDE SEQUENCE</scope>
    <source>
        <strain evidence="2">TM448A00845</strain>
    </source>
</reference>